<name>A0A2S7K9Q2_9PROT</name>
<keyword evidence="2" id="KW-1185">Reference proteome</keyword>
<evidence type="ECO:0000313" key="1">
    <source>
        <dbReference type="EMBL" id="PQA89240.1"/>
    </source>
</evidence>
<sequence>MEREGILSPVRRVRYPAPLVRRLALEEGDRHPSEKILEPIERDDTVAKAALSLHGALCFPTRSITARDAESPHILDKIRPEHAPFIQTEFSRETFVPWDDFKVFAYLIDGDEIYAGDRFYPTFYHAWQVFFLATYLRTAAMLLYAVDDDAVSKAMWEGRLDDDAIRKRRQVTFNIEARHELHELRKYENCFDAVSYFQDYSRNALQRFGRHADEHGRLAPRHWQAFRAREKQIAAETLGKYGLNDKDLIDFVKAQCKWWNDAERRGPALLADEWKRHIGITLDFHRAATGATHEQQSADVGRVTGHFKPTLDVVFPSWIKEQRELAFRSLKPWAADGFDGTPTPFTFNDTELDELCKWLEEKKLYQFYWIYRRAVEGRHRDDPVQRAATTADVANFANLAEMIANEVLLEKGTPPRGPRMTLVPKLRLLFGPAGPVDLNRYLSKHRSLMRTEHQTLRQRLAQIARLKSSAGAHTPVLRYLLALVAIRNEGSHLGLLRFDRIETMELTRLISLASLAIWKTR</sequence>
<protein>
    <submittedName>
        <fullName evidence="1">Uncharacterized protein</fullName>
    </submittedName>
</protein>
<evidence type="ECO:0000313" key="2">
    <source>
        <dbReference type="Proteomes" id="UP000239504"/>
    </source>
</evidence>
<comment type="caution">
    <text evidence="1">The sequence shown here is derived from an EMBL/GenBank/DDBJ whole genome shotgun (WGS) entry which is preliminary data.</text>
</comment>
<reference evidence="1 2" key="1">
    <citation type="submission" date="2017-12" db="EMBL/GenBank/DDBJ databases">
        <authorList>
            <person name="Hurst M.R.H."/>
        </authorList>
    </citation>
    <scope>NUCLEOTIDE SEQUENCE [LARGE SCALE GENOMIC DNA]</scope>
    <source>
        <strain evidence="1 2">SY-3-19</strain>
    </source>
</reference>
<organism evidence="1 2">
    <name type="scientific">Hyphococcus luteus</name>
    <dbReference type="NCBI Taxonomy" id="2058213"/>
    <lineage>
        <taxon>Bacteria</taxon>
        <taxon>Pseudomonadati</taxon>
        <taxon>Pseudomonadota</taxon>
        <taxon>Alphaproteobacteria</taxon>
        <taxon>Parvularculales</taxon>
        <taxon>Parvularculaceae</taxon>
        <taxon>Hyphococcus</taxon>
    </lineage>
</organism>
<dbReference type="EMBL" id="PJCH01000003">
    <property type="protein sequence ID" value="PQA89240.1"/>
    <property type="molecule type" value="Genomic_DNA"/>
</dbReference>
<gene>
    <name evidence="1" type="ORF">CW354_04705</name>
</gene>
<accession>A0A2S7K9Q2</accession>
<dbReference type="AlphaFoldDB" id="A0A2S7K9Q2"/>
<dbReference type="Proteomes" id="UP000239504">
    <property type="component" value="Unassembled WGS sequence"/>
</dbReference>
<proteinExistence type="predicted"/>